<accession>A0ABW3YKZ8</accession>
<keyword evidence="2" id="KW-0472">Membrane</keyword>
<gene>
    <name evidence="3" type="ORF">ACFQ4H_27495</name>
</gene>
<reference evidence="4" key="1">
    <citation type="journal article" date="2019" name="Int. J. Syst. Evol. Microbiol.">
        <title>The Global Catalogue of Microorganisms (GCM) 10K type strain sequencing project: providing services to taxonomists for standard genome sequencing and annotation.</title>
        <authorList>
            <consortium name="The Broad Institute Genomics Platform"/>
            <consortium name="The Broad Institute Genome Sequencing Center for Infectious Disease"/>
            <person name="Wu L."/>
            <person name="Ma J."/>
        </authorList>
    </citation>
    <scope>NUCLEOTIDE SEQUENCE [LARGE SCALE GENOMIC DNA]</scope>
    <source>
        <strain evidence="4">JCM 31037</strain>
    </source>
</reference>
<evidence type="ECO:0000313" key="3">
    <source>
        <dbReference type="EMBL" id="MFD1324835.1"/>
    </source>
</evidence>
<organism evidence="3 4">
    <name type="scientific">Micromonospora sonneratiae</name>
    <dbReference type="NCBI Taxonomy" id="1184706"/>
    <lineage>
        <taxon>Bacteria</taxon>
        <taxon>Bacillati</taxon>
        <taxon>Actinomycetota</taxon>
        <taxon>Actinomycetes</taxon>
        <taxon>Micromonosporales</taxon>
        <taxon>Micromonosporaceae</taxon>
        <taxon>Micromonospora</taxon>
    </lineage>
</organism>
<dbReference type="Proteomes" id="UP001597260">
    <property type="component" value="Unassembled WGS sequence"/>
</dbReference>
<feature type="region of interest" description="Disordered" evidence="1">
    <location>
        <begin position="103"/>
        <end position="132"/>
    </location>
</feature>
<keyword evidence="4" id="KW-1185">Reference proteome</keyword>
<proteinExistence type="predicted"/>
<feature type="transmembrane region" description="Helical" evidence="2">
    <location>
        <begin position="12"/>
        <end position="36"/>
    </location>
</feature>
<protein>
    <submittedName>
        <fullName evidence="3">Uncharacterized protein</fullName>
    </submittedName>
</protein>
<evidence type="ECO:0000256" key="1">
    <source>
        <dbReference type="SAM" id="MobiDB-lite"/>
    </source>
</evidence>
<name>A0ABW3YKZ8_9ACTN</name>
<dbReference type="EMBL" id="JBHTMP010000059">
    <property type="protein sequence ID" value="MFD1324835.1"/>
    <property type="molecule type" value="Genomic_DNA"/>
</dbReference>
<keyword evidence="2" id="KW-1133">Transmembrane helix</keyword>
<keyword evidence="2" id="KW-0812">Transmembrane</keyword>
<comment type="caution">
    <text evidence="3">The sequence shown here is derived from an EMBL/GenBank/DDBJ whole genome shotgun (WGS) entry which is preliminary data.</text>
</comment>
<evidence type="ECO:0000256" key="2">
    <source>
        <dbReference type="SAM" id="Phobius"/>
    </source>
</evidence>
<dbReference type="RefSeq" id="WP_377576115.1">
    <property type="nucleotide sequence ID" value="NZ_JBHTMP010000059.1"/>
</dbReference>
<evidence type="ECO:0000313" key="4">
    <source>
        <dbReference type="Proteomes" id="UP001597260"/>
    </source>
</evidence>
<sequence length="132" mass="13407">MDGGQLTQLIAARLIAAALYFVVSITSVLGAGIAAAPAGAIATGPASIGAALFHQAPSVGRGEQRAAPGPTTARDQLVEEWREPVTGQLLAVARPFVTWPTPTEAVSEPVAHRESTAPSRVVPGNPSRAPPA</sequence>